<feature type="compositionally biased region" description="Low complexity" evidence="1">
    <location>
        <begin position="159"/>
        <end position="178"/>
    </location>
</feature>
<feature type="signal peptide" evidence="2">
    <location>
        <begin position="1"/>
        <end position="17"/>
    </location>
</feature>
<keyword evidence="2" id="KW-0732">Signal</keyword>
<sequence>MLFFLSTLSFSLSVASASHTIRFFNYCGSGTPSIVTHNSKTSLNSTGTYYSDNANDGTIHTFLDQGSCGDDEEKCTTVNVDLTIPEASISQYASFRPSIFPFLKTTPATGQTTTPSLCLYNTPAPTTAPTSPNATPPTATPRPYHAVPSTYDSPLLPYHPNNNNRPPTVPTHHNILPVSTPPFPSPPLPPL</sequence>
<dbReference type="GeneID" id="66099641"/>
<dbReference type="RefSeq" id="XP_043038078.1">
    <property type="nucleotide sequence ID" value="XM_043177354.1"/>
</dbReference>
<keyword evidence="4" id="KW-1185">Reference proteome</keyword>
<evidence type="ECO:0000256" key="1">
    <source>
        <dbReference type="SAM" id="MobiDB-lite"/>
    </source>
</evidence>
<protein>
    <submittedName>
        <fullName evidence="3">Uncharacterized protein</fullName>
    </submittedName>
</protein>
<reference evidence="3" key="1">
    <citation type="submission" date="2020-11" db="EMBL/GenBank/DDBJ databases">
        <title>Adaptations for nitrogen fixation in a non-lichenized fungal sporocarp promotes dispersal by wood-feeding termites.</title>
        <authorList>
            <consortium name="DOE Joint Genome Institute"/>
            <person name="Koch R.A."/>
            <person name="Yoon G."/>
            <person name="Arayal U."/>
            <person name="Lail K."/>
            <person name="Amirebrahimi M."/>
            <person name="Labutti K."/>
            <person name="Lipzen A."/>
            <person name="Riley R."/>
            <person name="Barry K."/>
            <person name="Henrissat B."/>
            <person name="Grigoriev I.V."/>
            <person name="Herr J.R."/>
            <person name="Aime M.C."/>
        </authorList>
    </citation>
    <scope>NUCLEOTIDE SEQUENCE</scope>
    <source>
        <strain evidence="3">MCA 3950</strain>
    </source>
</reference>
<gene>
    <name evidence="3" type="ORF">BT62DRAFT_1007573</name>
</gene>
<accession>A0A9P7VQ19</accession>
<dbReference type="AlphaFoldDB" id="A0A9P7VQ19"/>
<feature type="compositionally biased region" description="Pro residues" evidence="1">
    <location>
        <begin position="179"/>
        <end position="191"/>
    </location>
</feature>
<evidence type="ECO:0000256" key="2">
    <source>
        <dbReference type="SAM" id="SignalP"/>
    </source>
</evidence>
<dbReference type="OrthoDB" id="2900857at2759"/>
<evidence type="ECO:0000313" key="3">
    <source>
        <dbReference type="EMBL" id="KAG7444578.1"/>
    </source>
</evidence>
<feature type="chain" id="PRO_5040428514" evidence="2">
    <location>
        <begin position="18"/>
        <end position="191"/>
    </location>
</feature>
<proteinExistence type="predicted"/>
<organism evidence="3 4">
    <name type="scientific">Guyanagaster necrorhizus</name>
    <dbReference type="NCBI Taxonomy" id="856835"/>
    <lineage>
        <taxon>Eukaryota</taxon>
        <taxon>Fungi</taxon>
        <taxon>Dikarya</taxon>
        <taxon>Basidiomycota</taxon>
        <taxon>Agaricomycotina</taxon>
        <taxon>Agaricomycetes</taxon>
        <taxon>Agaricomycetidae</taxon>
        <taxon>Agaricales</taxon>
        <taxon>Marasmiineae</taxon>
        <taxon>Physalacriaceae</taxon>
        <taxon>Guyanagaster</taxon>
    </lineage>
</organism>
<dbReference type="Proteomes" id="UP000812287">
    <property type="component" value="Unassembled WGS sequence"/>
</dbReference>
<dbReference type="EMBL" id="MU250539">
    <property type="protein sequence ID" value="KAG7444578.1"/>
    <property type="molecule type" value="Genomic_DNA"/>
</dbReference>
<name>A0A9P7VQ19_9AGAR</name>
<comment type="caution">
    <text evidence="3">The sequence shown here is derived from an EMBL/GenBank/DDBJ whole genome shotgun (WGS) entry which is preliminary data.</text>
</comment>
<feature type="region of interest" description="Disordered" evidence="1">
    <location>
        <begin position="123"/>
        <end position="191"/>
    </location>
</feature>
<evidence type="ECO:0000313" key="4">
    <source>
        <dbReference type="Proteomes" id="UP000812287"/>
    </source>
</evidence>
<feature type="compositionally biased region" description="Low complexity" evidence="1">
    <location>
        <begin position="123"/>
        <end position="133"/>
    </location>
</feature>